<dbReference type="OrthoDB" id="616263at2759"/>
<protein>
    <recommendedName>
        <fullName evidence="3">Mos1 transposase HTH domain-containing protein</fullName>
    </recommendedName>
</protein>
<sequence>MYINTVSVRVAQNWFKRLQSDNFDVKDEPRSAQNFFRSSSGLDKSGAYAPKITIRVSPVLTRSESSLGLTSSLRFTHPGRIKSTLCDRRALETVDLNCYVAEGGARRDAPAAAAPASRRATAERERRDRVFPASSCYKTLLGN</sequence>
<evidence type="ECO:0000313" key="1">
    <source>
        <dbReference type="EMBL" id="GBP23810.1"/>
    </source>
</evidence>
<evidence type="ECO:0008006" key="3">
    <source>
        <dbReference type="Google" id="ProtNLM"/>
    </source>
</evidence>
<name>A0A4C1UCF8_EUMVA</name>
<organism evidence="1 2">
    <name type="scientific">Eumeta variegata</name>
    <name type="common">Bagworm moth</name>
    <name type="synonym">Eumeta japonica</name>
    <dbReference type="NCBI Taxonomy" id="151549"/>
    <lineage>
        <taxon>Eukaryota</taxon>
        <taxon>Metazoa</taxon>
        <taxon>Ecdysozoa</taxon>
        <taxon>Arthropoda</taxon>
        <taxon>Hexapoda</taxon>
        <taxon>Insecta</taxon>
        <taxon>Pterygota</taxon>
        <taxon>Neoptera</taxon>
        <taxon>Endopterygota</taxon>
        <taxon>Lepidoptera</taxon>
        <taxon>Glossata</taxon>
        <taxon>Ditrysia</taxon>
        <taxon>Tineoidea</taxon>
        <taxon>Psychidae</taxon>
        <taxon>Oiketicinae</taxon>
        <taxon>Eumeta</taxon>
    </lineage>
</organism>
<keyword evidence="2" id="KW-1185">Reference proteome</keyword>
<accession>A0A4C1UCF8</accession>
<evidence type="ECO:0000313" key="2">
    <source>
        <dbReference type="Proteomes" id="UP000299102"/>
    </source>
</evidence>
<comment type="caution">
    <text evidence="1">The sequence shown here is derived from an EMBL/GenBank/DDBJ whole genome shotgun (WGS) entry which is preliminary data.</text>
</comment>
<dbReference type="AlphaFoldDB" id="A0A4C1UCF8"/>
<dbReference type="Proteomes" id="UP000299102">
    <property type="component" value="Unassembled WGS sequence"/>
</dbReference>
<proteinExistence type="predicted"/>
<reference evidence="1 2" key="1">
    <citation type="journal article" date="2019" name="Commun. Biol.">
        <title>The bagworm genome reveals a unique fibroin gene that provides high tensile strength.</title>
        <authorList>
            <person name="Kono N."/>
            <person name="Nakamura H."/>
            <person name="Ohtoshi R."/>
            <person name="Tomita M."/>
            <person name="Numata K."/>
            <person name="Arakawa K."/>
        </authorList>
    </citation>
    <scope>NUCLEOTIDE SEQUENCE [LARGE SCALE GENOMIC DNA]</scope>
</reference>
<gene>
    <name evidence="1" type="ORF">EVAR_86185_1</name>
</gene>
<dbReference type="EMBL" id="BGZK01000154">
    <property type="protein sequence ID" value="GBP23810.1"/>
    <property type="molecule type" value="Genomic_DNA"/>
</dbReference>